<feature type="region of interest" description="Disordered" evidence="1">
    <location>
        <begin position="1"/>
        <end position="25"/>
    </location>
</feature>
<sequence length="83" mass="9564">MIISKLFDTPYQERTKSRKPRENDRPLQYINTDAAPLKYGPIPTGRIWPPDYNLDLDAPICIDNSYCPKVECNLQDTSGLQLH</sequence>
<feature type="compositionally biased region" description="Basic and acidic residues" evidence="1">
    <location>
        <begin position="11"/>
        <end position="25"/>
    </location>
</feature>
<evidence type="ECO:0000313" key="3">
    <source>
        <dbReference type="Proteomes" id="UP000811609"/>
    </source>
</evidence>
<name>A0A8T1R9Z6_CARIL</name>
<organism evidence="2 3">
    <name type="scientific">Carya illinoinensis</name>
    <name type="common">Pecan</name>
    <dbReference type="NCBI Taxonomy" id="32201"/>
    <lineage>
        <taxon>Eukaryota</taxon>
        <taxon>Viridiplantae</taxon>
        <taxon>Streptophyta</taxon>
        <taxon>Embryophyta</taxon>
        <taxon>Tracheophyta</taxon>
        <taxon>Spermatophyta</taxon>
        <taxon>Magnoliopsida</taxon>
        <taxon>eudicotyledons</taxon>
        <taxon>Gunneridae</taxon>
        <taxon>Pentapetalae</taxon>
        <taxon>rosids</taxon>
        <taxon>fabids</taxon>
        <taxon>Fagales</taxon>
        <taxon>Juglandaceae</taxon>
        <taxon>Carya</taxon>
    </lineage>
</organism>
<accession>A0A8T1R9Z6</accession>
<evidence type="ECO:0000313" key="2">
    <source>
        <dbReference type="EMBL" id="KAG6662891.1"/>
    </source>
</evidence>
<gene>
    <name evidence="2" type="ORF">CIPAW_03G274000</name>
</gene>
<keyword evidence="3" id="KW-1185">Reference proteome</keyword>
<protein>
    <submittedName>
        <fullName evidence="2">Uncharacterized protein</fullName>
    </submittedName>
</protein>
<proteinExistence type="predicted"/>
<reference evidence="2" key="1">
    <citation type="submission" date="2020-12" db="EMBL/GenBank/DDBJ databases">
        <title>WGS assembly of Carya illinoinensis cv. Pawnee.</title>
        <authorList>
            <person name="Platts A."/>
            <person name="Shu S."/>
            <person name="Wright S."/>
            <person name="Barry K."/>
            <person name="Edger P."/>
            <person name="Pires J.C."/>
            <person name="Schmutz J."/>
        </authorList>
    </citation>
    <scope>NUCLEOTIDE SEQUENCE</scope>
    <source>
        <tissue evidence="2">Leaf</tissue>
    </source>
</reference>
<evidence type="ECO:0000256" key="1">
    <source>
        <dbReference type="SAM" id="MobiDB-lite"/>
    </source>
</evidence>
<dbReference type="EMBL" id="CM031811">
    <property type="protein sequence ID" value="KAG6662891.1"/>
    <property type="molecule type" value="Genomic_DNA"/>
</dbReference>
<comment type="caution">
    <text evidence="2">The sequence shown here is derived from an EMBL/GenBank/DDBJ whole genome shotgun (WGS) entry which is preliminary data.</text>
</comment>
<dbReference type="Proteomes" id="UP000811609">
    <property type="component" value="Chromosome 3"/>
</dbReference>
<dbReference type="AlphaFoldDB" id="A0A8T1R9Z6"/>